<evidence type="ECO:0000256" key="2">
    <source>
        <dbReference type="ARBA" id="ARBA00006015"/>
    </source>
</evidence>
<accession>A0A834HDZ1</accession>
<evidence type="ECO:0000256" key="12">
    <source>
        <dbReference type="PROSITE-ProRule" id="PRU00169"/>
    </source>
</evidence>
<keyword evidence="8 11" id="KW-0010">Activator</keyword>
<organism evidence="16 17">
    <name type="scientific">Rhododendron simsii</name>
    <name type="common">Sims's rhododendron</name>
    <dbReference type="NCBI Taxonomy" id="118357"/>
    <lineage>
        <taxon>Eukaryota</taxon>
        <taxon>Viridiplantae</taxon>
        <taxon>Streptophyta</taxon>
        <taxon>Embryophyta</taxon>
        <taxon>Tracheophyta</taxon>
        <taxon>Spermatophyta</taxon>
        <taxon>Magnoliopsida</taxon>
        <taxon>eudicotyledons</taxon>
        <taxon>Gunneridae</taxon>
        <taxon>Pentapetalae</taxon>
        <taxon>asterids</taxon>
        <taxon>Ericales</taxon>
        <taxon>Ericaceae</taxon>
        <taxon>Ericoideae</taxon>
        <taxon>Rhodoreae</taxon>
        <taxon>Rhododendron</taxon>
    </lineage>
</organism>
<dbReference type="PANTHER" id="PTHR43874:SF67">
    <property type="entry name" value="TWO-COMPONENT RESPONSE REGULATOR ARR2"/>
    <property type="match status" value="1"/>
</dbReference>
<evidence type="ECO:0000256" key="5">
    <source>
        <dbReference type="ARBA" id="ARBA00023012"/>
    </source>
</evidence>
<dbReference type="OrthoDB" id="60033at2759"/>
<evidence type="ECO:0000313" key="17">
    <source>
        <dbReference type="Proteomes" id="UP000626092"/>
    </source>
</evidence>
<feature type="compositionally biased region" description="Basic and acidic residues" evidence="13">
    <location>
        <begin position="166"/>
        <end position="175"/>
    </location>
</feature>
<evidence type="ECO:0000256" key="3">
    <source>
        <dbReference type="ARBA" id="ARBA00022553"/>
    </source>
</evidence>
<dbReference type="NCBIfam" id="TIGR01557">
    <property type="entry name" value="myb_SHAQKYF"/>
    <property type="match status" value="1"/>
</dbReference>
<dbReference type="InterPro" id="IPR001789">
    <property type="entry name" value="Sig_transdc_resp-reg_receiver"/>
</dbReference>
<keyword evidence="7 11" id="KW-0238">DNA-binding</keyword>
<dbReference type="AlphaFoldDB" id="A0A834HDZ1"/>
<proteinExistence type="inferred from homology"/>
<dbReference type="EMBL" id="WJXA01000002">
    <property type="protein sequence ID" value="KAF7151353.1"/>
    <property type="molecule type" value="Genomic_DNA"/>
</dbReference>
<keyword evidence="9 11" id="KW-0804">Transcription</keyword>
<dbReference type="Gene3D" id="1.10.10.60">
    <property type="entry name" value="Homeodomain-like"/>
    <property type="match status" value="1"/>
</dbReference>
<dbReference type="SUPFAM" id="SSF46689">
    <property type="entry name" value="Homeodomain-like"/>
    <property type="match status" value="1"/>
</dbReference>
<dbReference type="InterPro" id="IPR009057">
    <property type="entry name" value="Homeodomain-like_sf"/>
</dbReference>
<feature type="domain" description="Response regulatory" evidence="14">
    <location>
        <begin position="33"/>
        <end position="148"/>
    </location>
</feature>
<dbReference type="GO" id="GO:0005634">
    <property type="term" value="C:nucleus"/>
    <property type="evidence" value="ECO:0007669"/>
    <property type="project" value="UniProtKB-SubCell"/>
</dbReference>
<comment type="function">
    <text evidence="11">Transcriptional activator that binds specific DNA sequence.</text>
</comment>
<dbReference type="PROSITE" id="PS51294">
    <property type="entry name" value="HTH_MYB"/>
    <property type="match status" value="1"/>
</dbReference>
<dbReference type="InterPro" id="IPR017053">
    <property type="entry name" value="Response_reg_B-typ_pln"/>
</dbReference>
<dbReference type="PROSITE" id="PS50110">
    <property type="entry name" value="RESPONSE_REGULATORY"/>
    <property type="match status" value="1"/>
</dbReference>
<dbReference type="Pfam" id="PF00249">
    <property type="entry name" value="Myb_DNA-binding"/>
    <property type="match status" value="1"/>
</dbReference>
<dbReference type="PANTHER" id="PTHR43874">
    <property type="entry name" value="TWO-COMPONENT RESPONSE REGULATOR"/>
    <property type="match status" value="1"/>
</dbReference>
<evidence type="ECO:0000259" key="15">
    <source>
        <dbReference type="PROSITE" id="PS51294"/>
    </source>
</evidence>
<dbReference type="InterPro" id="IPR017930">
    <property type="entry name" value="Myb_dom"/>
</dbReference>
<evidence type="ECO:0000256" key="10">
    <source>
        <dbReference type="ARBA" id="ARBA00023242"/>
    </source>
</evidence>
<dbReference type="InterPro" id="IPR001005">
    <property type="entry name" value="SANT/Myb"/>
</dbReference>
<dbReference type="GO" id="GO:0009736">
    <property type="term" value="P:cytokinin-activated signaling pathway"/>
    <property type="evidence" value="ECO:0007669"/>
    <property type="project" value="UniProtKB-KW"/>
</dbReference>
<name>A0A834HDZ1_RHOSS</name>
<evidence type="ECO:0000256" key="1">
    <source>
        <dbReference type="ARBA" id="ARBA00004123"/>
    </source>
</evidence>
<dbReference type="FunFam" id="1.10.10.60:FF:000007">
    <property type="entry name" value="Two-component response regulator"/>
    <property type="match status" value="1"/>
</dbReference>
<keyword evidence="10 11" id="KW-0539">Nucleus</keyword>
<keyword evidence="5 11" id="KW-0902">Two-component regulatory system</keyword>
<comment type="caution">
    <text evidence="16">The sequence shown here is derived from an EMBL/GenBank/DDBJ whole genome shotgun (WGS) entry which is preliminary data.</text>
</comment>
<evidence type="ECO:0000256" key="9">
    <source>
        <dbReference type="ARBA" id="ARBA00023163"/>
    </source>
</evidence>
<evidence type="ECO:0000256" key="13">
    <source>
        <dbReference type="SAM" id="MobiDB-lite"/>
    </source>
</evidence>
<dbReference type="PIRSF" id="PIRSF036392">
    <property type="entry name" value="RR_ARR_type-B"/>
    <property type="match status" value="1"/>
</dbReference>
<keyword evidence="17" id="KW-1185">Reference proteome</keyword>
<dbReference type="CDD" id="cd17584">
    <property type="entry name" value="REC_typeB_ARR-like"/>
    <property type="match status" value="1"/>
</dbReference>
<dbReference type="FunFam" id="3.40.50.2300:FF:000408">
    <property type="entry name" value="Two-component response regulator"/>
    <property type="match status" value="1"/>
</dbReference>
<keyword evidence="6 11" id="KW-0805">Transcription regulation</keyword>
<sequence>MSMPSCSVSWNSGDGVSWNSGDAVSDQFPVGLRVLVVDDDPTCLMILEKMLRNCLYQVTKCNRAEIALSLLRERKNGFDIVLSDVHMPDMDGFKLLEHVGLEMDLPVIMMSADDSKNVVMKGVTHGACDYLIKPVRIEALRNIWQHVVRKRKDVWKDFEQSDIIEDGERKQKPSEDTDFSSSANEGNCRNLKRQKEEEEEEEEDRDDTSTLKKPRVVWSVELHQQFVAAVNQLGIDKAVPKKILDLMNVPGLSRENVASHLQKYRLYLKRLSAVSPHHSGLNNPFVDSISSLNGLDLQALAATGQLPAQSIATLQAAAALGRPSAKSGISIPFIDQRNLFSFETPRLRFGEGPQPQSINNNKQISLLHGIPTTMEPKQLANLHQSQPRPQILMNAQAMSNGSQSSSLVTQISQPQSRPQILNDANGNHLSSGIRSGGFARNGEVDENVGAAVYNRVCQPSSMVDFSISHKTDFQGNSFPLGNNSGVSTITSKGVLQEEVNLEMKGSRGITPGYDIFNELHQQRSHDWELGNVGPSFDTSRRGNRQGNINVPPSILVQQQRFSSCQNGVANRNTSIGNSPNLGQLRDTLLMNNPQIVKAEKLPQASFQNTVFPEQFSQEDLMSALLEQFRDVIDRSFQMEDTTSWYAKRHTWRVLTAFVGDSGYELEIILVRLSSSRRTLEFGYCYEEPISGDR</sequence>
<dbReference type="SMART" id="SM00448">
    <property type="entry name" value="REC"/>
    <property type="match status" value="1"/>
</dbReference>
<evidence type="ECO:0000256" key="11">
    <source>
        <dbReference type="PIRNR" id="PIRNR036392"/>
    </source>
</evidence>
<comment type="subcellular location">
    <subcellularLocation>
        <location evidence="1 11">Nucleus</location>
    </subcellularLocation>
</comment>
<comment type="similarity">
    <text evidence="2">Belongs to the ARR family. Type-B subfamily.</text>
</comment>
<reference evidence="16" key="1">
    <citation type="submission" date="2019-11" db="EMBL/GenBank/DDBJ databases">
        <authorList>
            <person name="Liu Y."/>
            <person name="Hou J."/>
            <person name="Li T.-Q."/>
            <person name="Guan C.-H."/>
            <person name="Wu X."/>
            <person name="Wu H.-Z."/>
            <person name="Ling F."/>
            <person name="Zhang R."/>
            <person name="Shi X.-G."/>
            <person name="Ren J.-P."/>
            <person name="Chen E.-F."/>
            <person name="Sun J.-M."/>
        </authorList>
    </citation>
    <scope>NUCLEOTIDE SEQUENCE</scope>
    <source>
        <strain evidence="16">Adult_tree_wgs_1</strain>
        <tissue evidence="16">Leaves</tissue>
    </source>
</reference>
<keyword evidence="3 12" id="KW-0597">Phosphoprotein</keyword>
<feature type="domain" description="HTH myb-type" evidence="15">
    <location>
        <begin position="212"/>
        <end position="269"/>
    </location>
</feature>
<protein>
    <recommendedName>
        <fullName evidence="11">Two-component response regulator</fullName>
    </recommendedName>
</protein>
<dbReference type="InterPro" id="IPR006447">
    <property type="entry name" value="Myb_dom_plants"/>
</dbReference>
<evidence type="ECO:0000256" key="7">
    <source>
        <dbReference type="ARBA" id="ARBA00023125"/>
    </source>
</evidence>
<dbReference type="GO" id="GO:0003677">
    <property type="term" value="F:DNA binding"/>
    <property type="evidence" value="ECO:0007669"/>
    <property type="project" value="UniProtKB-KW"/>
</dbReference>
<evidence type="ECO:0000256" key="8">
    <source>
        <dbReference type="ARBA" id="ARBA00023159"/>
    </source>
</evidence>
<evidence type="ECO:0000313" key="16">
    <source>
        <dbReference type="EMBL" id="KAF7151353.1"/>
    </source>
</evidence>
<dbReference type="SUPFAM" id="SSF52172">
    <property type="entry name" value="CheY-like"/>
    <property type="match status" value="1"/>
</dbReference>
<evidence type="ECO:0000256" key="4">
    <source>
        <dbReference type="ARBA" id="ARBA00022864"/>
    </source>
</evidence>
<dbReference type="Gene3D" id="3.40.50.2300">
    <property type="match status" value="1"/>
</dbReference>
<dbReference type="InterPro" id="IPR011006">
    <property type="entry name" value="CheY-like_superfamily"/>
</dbReference>
<dbReference type="Pfam" id="PF00072">
    <property type="entry name" value="Response_reg"/>
    <property type="match status" value="1"/>
</dbReference>
<feature type="compositionally biased region" description="Acidic residues" evidence="13">
    <location>
        <begin position="197"/>
        <end position="206"/>
    </location>
</feature>
<feature type="region of interest" description="Disordered" evidence="13">
    <location>
        <begin position="165"/>
        <end position="210"/>
    </location>
</feature>
<dbReference type="InterPro" id="IPR045279">
    <property type="entry name" value="ARR-like"/>
</dbReference>
<gene>
    <name evidence="16" type="ORF">RHSIM_Rhsim02G0005800</name>
</gene>
<dbReference type="GO" id="GO:0000160">
    <property type="term" value="P:phosphorelay signal transduction system"/>
    <property type="evidence" value="ECO:0007669"/>
    <property type="project" value="UniProtKB-KW"/>
</dbReference>
<evidence type="ECO:0000256" key="6">
    <source>
        <dbReference type="ARBA" id="ARBA00023015"/>
    </source>
</evidence>
<evidence type="ECO:0000259" key="14">
    <source>
        <dbReference type="PROSITE" id="PS50110"/>
    </source>
</evidence>
<keyword evidence="4" id="KW-0932">Cytokinin signaling pathway</keyword>
<dbReference type="Proteomes" id="UP000626092">
    <property type="component" value="Unassembled WGS sequence"/>
</dbReference>
<feature type="modified residue" description="4-aspartylphosphate" evidence="12">
    <location>
        <position position="84"/>
    </location>
</feature>
<dbReference type="GO" id="GO:0003700">
    <property type="term" value="F:DNA-binding transcription factor activity"/>
    <property type="evidence" value="ECO:0007669"/>
    <property type="project" value="UniProtKB-UniRule"/>
</dbReference>